<sequence length="166" mass="17967">MAYVRPTMLSTFIRKTTREIPHGIRANHGHRSFATAGPSSQQATPRWLIASIGLGIPITFYMWQRDTTPTTNPRGANQEYQQSGEGNSGNGNSAQTQTDSSAFAHDVPRGMGTPGGPGSMSHKQEGWSNGDAMHPYINEPGKSKKGEGETETVKVKGTVRTDRPQV</sequence>
<comment type="caution">
    <text evidence="2">The sequence shown here is derived from an EMBL/GenBank/DDBJ whole genome shotgun (WGS) entry which is preliminary data.</text>
</comment>
<name>A0A9W9QRV2_PENBR</name>
<dbReference type="EMBL" id="JAPZBQ010000003">
    <property type="protein sequence ID" value="KAJ5339998.1"/>
    <property type="molecule type" value="Genomic_DNA"/>
</dbReference>
<feature type="compositionally biased region" description="Polar residues" evidence="1">
    <location>
        <begin position="66"/>
        <end position="82"/>
    </location>
</feature>
<evidence type="ECO:0000313" key="2">
    <source>
        <dbReference type="EMBL" id="KAJ5339998.1"/>
    </source>
</evidence>
<gene>
    <name evidence="2" type="ORF">N7452_006726</name>
</gene>
<reference evidence="2" key="2">
    <citation type="journal article" date="2023" name="IMA Fungus">
        <title>Comparative genomic study of the Penicillium genus elucidates a diverse pangenome and 15 lateral gene transfer events.</title>
        <authorList>
            <person name="Petersen C."/>
            <person name="Sorensen T."/>
            <person name="Nielsen M.R."/>
            <person name="Sondergaard T.E."/>
            <person name="Sorensen J.L."/>
            <person name="Fitzpatrick D.A."/>
            <person name="Frisvad J.C."/>
            <person name="Nielsen K.L."/>
        </authorList>
    </citation>
    <scope>NUCLEOTIDE SEQUENCE</scope>
    <source>
        <strain evidence="2">IBT 35673</strain>
    </source>
</reference>
<feature type="region of interest" description="Disordered" evidence="1">
    <location>
        <begin position="66"/>
        <end position="166"/>
    </location>
</feature>
<evidence type="ECO:0000256" key="1">
    <source>
        <dbReference type="SAM" id="MobiDB-lite"/>
    </source>
</evidence>
<feature type="compositionally biased region" description="Basic and acidic residues" evidence="1">
    <location>
        <begin position="141"/>
        <end position="166"/>
    </location>
</feature>
<evidence type="ECO:0000313" key="3">
    <source>
        <dbReference type="Proteomes" id="UP001147695"/>
    </source>
</evidence>
<proteinExistence type="predicted"/>
<organism evidence="2 3">
    <name type="scientific">Penicillium brevicompactum</name>
    <dbReference type="NCBI Taxonomy" id="5074"/>
    <lineage>
        <taxon>Eukaryota</taxon>
        <taxon>Fungi</taxon>
        <taxon>Dikarya</taxon>
        <taxon>Ascomycota</taxon>
        <taxon>Pezizomycotina</taxon>
        <taxon>Eurotiomycetes</taxon>
        <taxon>Eurotiomycetidae</taxon>
        <taxon>Eurotiales</taxon>
        <taxon>Aspergillaceae</taxon>
        <taxon>Penicillium</taxon>
    </lineage>
</organism>
<accession>A0A9W9QRV2</accession>
<dbReference type="Proteomes" id="UP001147695">
    <property type="component" value="Unassembled WGS sequence"/>
</dbReference>
<reference evidence="2" key="1">
    <citation type="submission" date="2022-12" db="EMBL/GenBank/DDBJ databases">
        <authorList>
            <person name="Petersen C."/>
        </authorList>
    </citation>
    <scope>NUCLEOTIDE SEQUENCE</scope>
    <source>
        <strain evidence="2">IBT 35673</strain>
    </source>
</reference>
<dbReference type="AlphaFoldDB" id="A0A9W9QRV2"/>
<protein>
    <submittedName>
        <fullName evidence="2">Uncharacterized protein</fullName>
    </submittedName>
</protein>